<dbReference type="InterPro" id="IPR045569">
    <property type="entry name" value="Metalloprtase-TldD/E_C"/>
</dbReference>
<feature type="domain" description="Metalloprotease TldD/E C-terminal" evidence="3">
    <location>
        <begin position="222"/>
        <end position="439"/>
    </location>
</feature>
<evidence type="ECO:0000256" key="1">
    <source>
        <dbReference type="ARBA" id="ARBA00005836"/>
    </source>
</evidence>
<dbReference type="PANTHER" id="PTHR43666:SF1">
    <property type="entry name" value="CONSERVED PROTEIN"/>
    <property type="match status" value="1"/>
</dbReference>
<dbReference type="InterPro" id="IPR035068">
    <property type="entry name" value="TldD/PmbA_N"/>
</dbReference>
<name>A0ABT2BQN2_9BURK</name>
<evidence type="ECO:0000259" key="4">
    <source>
        <dbReference type="Pfam" id="PF19290"/>
    </source>
</evidence>
<dbReference type="Pfam" id="PF19290">
    <property type="entry name" value="PmbA_TldD_2nd"/>
    <property type="match status" value="1"/>
</dbReference>
<keyword evidence="6" id="KW-1185">Reference proteome</keyword>
<dbReference type="InterPro" id="IPR045570">
    <property type="entry name" value="Metalloprtase-TldD/E_cen_dom"/>
</dbReference>
<dbReference type="Pfam" id="PF01523">
    <property type="entry name" value="PmbA_TldD_1st"/>
    <property type="match status" value="1"/>
</dbReference>
<proteinExistence type="inferred from homology"/>
<evidence type="ECO:0000313" key="5">
    <source>
        <dbReference type="EMBL" id="MCS0610825.1"/>
    </source>
</evidence>
<reference evidence="5 6" key="1">
    <citation type="submission" date="2022-08" db="EMBL/GenBank/DDBJ databases">
        <title>Reclassification of Massilia species as members of the genera Telluria, Duganella, Pseudoduganella, Mokoshia gen. nov. and Zemynaea gen. nov. using orthogonal and non-orthogonal genome-based approaches.</title>
        <authorList>
            <person name="Bowman J.P."/>
        </authorList>
    </citation>
    <scope>NUCLEOTIDE SEQUENCE [LARGE SCALE GENOMIC DNA]</scope>
    <source>
        <strain evidence="5 6">JCM 31607</strain>
    </source>
</reference>
<dbReference type="InterPro" id="IPR036059">
    <property type="entry name" value="TldD/PmbA_sf"/>
</dbReference>
<comment type="caution">
    <text evidence="5">The sequence shown here is derived from an EMBL/GenBank/DDBJ whole genome shotgun (WGS) entry which is preliminary data.</text>
</comment>
<dbReference type="SUPFAM" id="SSF111283">
    <property type="entry name" value="Putative modulator of DNA gyrase, PmbA/TldD"/>
    <property type="match status" value="1"/>
</dbReference>
<evidence type="ECO:0000259" key="2">
    <source>
        <dbReference type="Pfam" id="PF01523"/>
    </source>
</evidence>
<dbReference type="Proteomes" id="UP001205861">
    <property type="component" value="Unassembled WGS sequence"/>
</dbReference>
<evidence type="ECO:0000313" key="6">
    <source>
        <dbReference type="Proteomes" id="UP001205861"/>
    </source>
</evidence>
<dbReference type="Gene3D" id="3.30.2290.10">
    <property type="entry name" value="PmbA/TldD superfamily"/>
    <property type="match status" value="1"/>
</dbReference>
<dbReference type="InterPro" id="IPR002510">
    <property type="entry name" value="Metalloprtase-TldD/E_N"/>
</dbReference>
<dbReference type="PANTHER" id="PTHR43666">
    <property type="entry name" value="TLDD PROTEIN"/>
    <property type="match status" value="1"/>
</dbReference>
<gene>
    <name evidence="5" type="ORF">NX773_21880</name>
</gene>
<evidence type="ECO:0000259" key="3">
    <source>
        <dbReference type="Pfam" id="PF19289"/>
    </source>
</evidence>
<comment type="similarity">
    <text evidence="1">Belongs to the peptidase U62 family.</text>
</comment>
<accession>A0ABT2BQN2</accession>
<organism evidence="5 6">
    <name type="scientific">Massilia solisilvae</name>
    <dbReference type="NCBI Taxonomy" id="1811225"/>
    <lineage>
        <taxon>Bacteria</taxon>
        <taxon>Pseudomonadati</taxon>
        <taxon>Pseudomonadota</taxon>
        <taxon>Betaproteobacteria</taxon>
        <taxon>Burkholderiales</taxon>
        <taxon>Oxalobacteraceae</taxon>
        <taxon>Telluria group</taxon>
        <taxon>Massilia</taxon>
    </lineage>
</organism>
<dbReference type="RefSeq" id="WP_258858362.1">
    <property type="nucleotide sequence ID" value="NZ_JANUGV010000009.1"/>
</dbReference>
<feature type="domain" description="Metalloprotease TldD/E central" evidence="4">
    <location>
        <begin position="121"/>
        <end position="213"/>
    </location>
</feature>
<sequence length="445" mass="49241">MKQLNQEEAKRICDRVIGLSKADECSVRIDGRRVGNVRFARNSVSTAGLSEDTSLAVTVAFGKRQGTATINEFDDKSLERAVRRAEDIARLAPENPEFMPAPGKQEFKASQTLVRETAAIDPDYRAEVASHAILACRKKNLVAAGFFTDTTGFETIANSKGVFGHQEYSGLDYTCTVRTEDGRGSGWVTRSANDVRRFDAREASDVAIEKALRSVEAKALEPGRYTVILEPAATSELLGRMFGAFDARRADEGRSFLSRKGGGNRLGEKLFDEQVNVWTDPWNPDVPVLPWDAGSMLPRERTSLIKDGKVASLEYSRYWAGKKGARAIGRPGNMIMSGGTKSLEELIADTKKGVVVTRTWYIRMVDPQSLLLTGLTRDGTFYVENGKIKYPIKNFRFNESPVAMLNNVEELGKPTVIGPDEVRYQMVIPPMRLSDFNFTSLSDAV</sequence>
<protein>
    <submittedName>
        <fullName evidence="5">TldD/PmbA family protein</fullName>
    </submittedName>
</protein>
<dbReference type="EMBL" id="JANUGV010000009">
    <property type="protein sequence ID" value="MCS0610825.1"/>
    <property type="molecule type" value="Genomic_DNA"/>
</dbReference>
<dbReference type="Pfam" id="PF19289">
    <property type="entry name" value="PmbA_TldD_3rd"/>
    <property type="match status" value="1"/>
</dbReference>
<feature type="domain" description="Metalloprotease TldD/E N-terminal" evidence="2">
    <location>
        <begin position="25"/>
        <end position="89"/>
    </location>
</feature>